<dbReference type="PROSITE" id="PS50088">
    <property type="entry name" value="ANK_REPEAT"/>
    <property type="match status" value="1"/>
</dbReference>
<dbReference type="OrthoDB" id="4735278at2759"/>
<accession>A0A3N4KJJ2</accession>
<dbReference type="SUPFAM" id="SSF48403">
    <property type="entry name" value="Ankyrin repeat"/>
    <property type="match status" value="1"/>
</dbReference>
<organism evidence="3 4">
    <name type="scientific">Morchella conica CCBAS932</name>
    <dbReference type="NCBI Taxonomy" id="1392247"/>
    <lineage>
        <taxon>Eukaryota</taxon>
        <taxon>Fungi</taxon>
        <taxon>Dikarya</taxon>
        <taxon>Ascomycota</taxon>
        <taxon>Pezizomycotina</taxon>
        <taxon>Pezizomycetes</taxon>
        <taxon>Pezizales</taxon>
        <taxon>Morchellaceae</taxon>
        <taxon>Morchella</taxon>
    </lineage>
</organism>
<proteinExistence type="predicted"/>
<dbReference type="Gene3D" id="1.25.40.20">
    <property type="entry name" value="Ankyrin repeat-containing domain"/>
    <property type="match status" value="1"/>
</dbReference>
<evidence type="ECO:0000256" key="2">
    <source>
        <dbReference type="SAM" id="MobiDB-lite"/>
    </source>
</evidence>
<gene>
    <name evidence="3" type="ORF">P167DRAFT_576075</name>
</gene>
<dbReference type="SMART" id="SM00248">
    <property type="entry name" value="ANK"/>
    <property type="match status" value="1"/>
</dbReference>
<dbReference type="InterPro" id="IPR002110">
    <property type="entry name" value="Ankyrin_rpt"/>
</dbReference>
<dbReference type="Pfam" id="PF00023">
    <property type="entry name" value="Ank"/>
    <property type="match status" value="1"/>
</dbReference>
<keyword evidence="4" id="KW-1185">Reference proteome</keyword>
<feature type="repeat" description="ANK" evidence="1">
    <location>
        <begin position="430"/>
        <end position="462"/>
    </location>
</feature>
<evidence type="ECO:0000256" key="1">
    <source>
        <dbReference type="PROSITE-ProRule" id="PRU00023"/>
    </source>
</evidence>
<sequence>MSMHRLVHIPRRNIIITLPNEVIQLLAGKDDEAEERATLAWTCAELRDILLPRTPPAVMVYVAIRSFEMKNILLSYRIFGVRGIRMGLRYAGHVDDNIWVSPVWDYTAEFEWSPHPKLYAIVEMVKYYHFHLPIITFLHQHLTYGHDSILAGLKMAIQVDCWKAAETLLEYGTQEQLGEAVLEALRFGTIKTAENILQYMHPEGATNLAWDITTRAVRYIDQQMLRNILACNGEVYGRFQIDQVLVEAFKPLLYLAKCVCDSDISRIGLLSVWKQMIDFSDVQEEDDEESNVLHILAQYGGDRYHRLASLNVNPDEQLVEPTQFPAFNTDERTMESSNQALNGEAWTVDNKVPGQPSLQSNEDDWEDVEELAGDTDDAKGAEDTVLEASEYELEPSIEDTYRSMIRSVLECAQDGYGNLTGAHFNHQDIFGKTALHWAVKYHEPIMVEILLEKGADCSIEDKGGNFAWELKNWNGDKLYVDLARTVSEKAFEQLQTPFKAEEEWGNSGWFTRERDDTNIMERLGVFAQELQEFGTAAA</sequence>
<keyword evidence="1" id="KW-0040">ANK repeat</keyword>
<evidence type="ECO:0000313" key="4">
    <source>
        <dbReference type="Proteomes" id="UP000277580"/>
    </source>
</evidence>
<dbReference type="Proteomes" id="UP000277580">
    <property type="component" value="Unassembled WGS sequence"/>
</dbReference>
<protein>
    <submittedName>
        <fullName evidence="3">Uncharacterized protein</fullName>
    </submittedName>
</protein>
<dbReference type="EMBL" id="ML119141">
    <property type="protein sequence ID" value="RPB10737.1"/>
    <property type="molecule type" value="Genomic_DNA"/>
</dbReference>
<dbReference type="AlphaFoldDB" id="A0A3N4KJJ2"/>
<reference evidence="3 4" key="1">
    <citation type="journal article" date="2018" name="Nat. Ecol. Evol.">
        <title>Pezizomycetes genomes reveal the molecular basis of ectomycorrhizal truffle lifestyle.</title>
        <authorList>
            <person name="Murat C."/>
            <person name="Payen T."/>
            <person name="Noel B."/>
            <person name="Kuo A."/>
            <person name="Morin E."/>
            <person name="Chen J."/>
            <person name="Kohler A."/>
            <person name="Krizsan K."/>
            <person name="Balestrini R."/>
            <person name="Da Silva C."/>
            <person name="Montanini B."/>
            <person name="Hainaut M."/>
            <person name="Levati E."/>
            <person name="Barry K.W."/>
            <person name="Belfiori B."/>
            <person name="Cichocki N."/>
            <person name="Clum A."/>
            <person name="Dockter R.B."/>
            <person name="Fauchery L."/>
            <person name="Guy J."/>
            <person name="Iotti M."/>
            <person name="Le Tacon F."/>
            <person name="Lindquist E.A."/>
            <person name="Lipzen A."/>
            <person name="Malagnac F."/>
            <person name="Mello A."/>
            <person name="Molinier V."/>
            <person name="Miyauchi S."/>
            <person name="Poulain J."/>
            <person name="Riccioni C."/>
            <person name="Rubini A."/>
            <person name="Sitrit Y."/>
            <person name="Splivallo R."/>
            <person name="Traeger S."/>
            <person name="Wang M."/>
            <person name="Zifcakova L."/>
            <person name="Wipf D."/>
            <person name="Zambonelli A."/>
            <person name="Paolocci F."/>
            <person name="Nowrousian M."/>
            <person name="Ottonello S."/>
            <person name="Baldrian P."/>
            <person name="Spatafora J.W."/>
            <person name="Henrissat B."/>
            <person name="Nagy L.G."/>
            <person name="Aury J.M."/>
            <person name="Wincker P."/>
            <person name="Grigoriev I.V."/>
            <person name="Bonfante P."/>
            <person name="Martin F.M."/>
        </authorList>
    </citation>
    <scope>NUCLEOTIDE SEQUENCE [LARGE SCALE GENOMIC DNA]</scope>
    <source>
        <strain evidence="3 4">CCBAS932</strain>
    </source>
</reference>
<dbReference type="PROSITE" id="PS50297">
    <property type="entry name" value="ANK_REP_REGION"/>
    <property type="match status" value="1"/>
</dbReference>
<evidence type="ECO:0000313" key="3">
    <source>
        <dbReference type="EMBL" id="RPB10737.1"/>
    </source>
</evidence>
<name>A0A3N4KJJ2_9PEZI</name>
<feature type="compositionally biased region" description="Acidic residues" evidence="2">
    <location>
        <begin position="361"/>
        <end position="370"/>
    </location>
</feature>
<dbReference type="InterPro" id="IPR036770">
    <property type="entry name" value="Ankyrin_rpt-contain_sf"/>
</dbReference>
<dbReference type="InParanoid" id="A0A3N4KJJ2"/>
<feature type="region of interest" description="Disordered" evidence="2">
    <location>
        <begin position="347"/>
        <end position="370"/>
    </location>
</feature>